<dbReference type="InterPro" id="IPR000847">
    <property type="entry name" value="LysR_HTH_N"/>
</dbReference>
<dbReference type="PANTHER" id="PTHR30537:SF3">
    <property type="entry name" value="TRANSCRIPTIONAL REGULATORY PROTEIN"/>
    <property type="match status" value="1"/>
</dbReference>
<feature type="domain" description="HTH lysR-type" evidence="5">
    <location>
        <begin position="4"/>
        <end position="61"/>
    </location>
</feature>
<dbReference type="Pfam" id="PF03466">
    <property type="entry name" value="LysR_substrate"/>
    <property type="match status" value="1"/>
</dbReference>
<evidence type="ECO:0000313" key="7">
    <source>
        <dbReference type="Proteomes" id="UP000199344"/>
    </source>
</evidence>
<dbReference type="InterPro" id="IPR036390">
    <property type="entry name" value="WH_DNA-bd_sf"/>
</dbReference>
<dbReference type="RefSeq" id="WP_090521381.1">
    <property type="nucleotide sequence ID" value="NZ_FNAH01000002.1"/>
</dbReference>
<dbReference type="GO" id="GO:0006351">
    <property type="term" value="P:DNA-templated transcription"/>
    <property type="evidence" value="ECO:0007669"/>
    <property type="project" value="TreeGrafter"/>
</dbReference>
<dbReference type="OrthoDB" id="9796526at2"/>
<evidence type="ECO:0000313" key="6">
    <source>
        <dbReference type="EMBL" id="SDD70101.1"/>
    </source>
</evidence>
<dbReference type="SUPFAM" id="SSF53850">
    <property type="entry name" value="Periplasmic binding protein-like II"/>
    <property type="match status" value="1"/>
</dbReference>
<keyword evidence="7" id="KW-1185">Reference proteome</keyword>
<dbReference type="Pfam" id="PF00126">
    <property type="entry name" value="HTH_1"/>
    <property type="match status" value="1"/>
</dbReference>
<organism evidence="6 7">
    <name type="scientific">Paracoccus isoporae</name>
    <dbReference type="NCBI Taxonomy" id="591205"/>
    <lineage>
        <taxon>Bacteria</taxon>
        <taxon>Pseudomonadati</taxon>
        <taxon>Pseudomonadota</taxon>
        <taxon>Alphaproteobacteria</taxon>
        <taxon>Rhodobacterales</taxon>
        <taxon>Paracoccaceae</taxon>
        <taxon>Paracoccus</taxon>
    </lineage>
</organism>
<evidence type="ECO:0000256" key="2">
    <source>
        <dbReference type="ARBA" id="ARBA00023015"/>
    </source>
</evidence>
<dbReference type="Proteomes" id="UP000199344">
    <property type="component" value="Unassembled WGS sequence"/>
</dbReference>
<reference evidence="6 7" key="1">
    <citation type="submission" date="2016-10" db="EMBL/GenBank/DDBJ databases">
        <authorList>
            <person name="de Groot N.N."/>
        </authorList>
    </citation>
    <scope>NUCLEOTIDE SEQUENCE [LARGE SCALE GENOMIC DNA]</scope>
    <source>
        <strain evidence="6 7">DSM 22220</strain>
    </source>
</reference>
<dbReference type="InterPro" id="IPR036388">
    <property type="entry name" value="WH-like_DNA-bd_sf"/>
</dbReference>
<comment type="similarity">
    <text evidence="1">Belongs to the LysR transcriptional regulatory family.</text>
</comment>
<dbReference type="STRING" id="591205.SAMN05421538_102238"/>
<dbReference type="PANTHER" id="PTHR30537">
    <property type="entry name" value="HTH-TYPE TRANSCRIPTIONAL REGULATOR"/>
    <property type="match status" value="1"/>
</dbReference>
<keyword evidence="2" id="KW-0805">Transcription regulation</keyword>
<name>A0A1G6WW83_9RHOB</name>
<evidence type="ECO:0000256" key="4">
    <source>
        <dbReference type="ARBA" id="ARBA00023163"/>
    </source>
</evidence>
<evidence type="ECO:0000259" key="5">
    <source>
        <dbReference type="PROSITE" id="PS50931"/>
    </source>
</evidence>
<dbReference type="InterPro" id="IPR005119">
    <property type="entry name" value="LysR_subst-bd"/>
</dbReference>
<accession>A0A1G6WW83</accession>
<dbReference type="SUPFAM" id="SSF46785">
    <property type="entry name" value="Winged helix' DNA-binding domain"/>
    <property type="match status" value="1"/>
</dbReference>
<protein>
    <submittedName>
        <fullName evidence="6">DNA-binding transcriptional regulator, LysR family</fullName>
    </submittedName>
</protein>
<dbReference type="GO" id="GO:0003700">
    <property type="term" value="F:DNA-binding transcription factor activity"/>
    <property type="evidence" value="ECO:0007669"/>
    <property type="project" value="InterPro"/>
</dbReference>
<dbReference type="PROSITE" id="PS50931">
    <property type="entry name" value="HTH_LYSR"/>
    <property type="match status" value="1"/>
</dbReference>
<dbReference type="Gene3D" id="1.10.10.10">
    <property type="entry name" value="Winged helix-like DNA-binding domain superfamily/Winged helix DNA-binding domain"/>
    <property type="match status" value="1"/>
</dbReference>
<evidence type="ECO:0000256" key="1">
    <source>
        <dbReference type="ARBA" id="ARBA00009437"/>
    </source>
</evidence>
<evidence type="ECO:0000256" key="3">
    <source>
        <dbReference type="ARBA" id="ARBA00023125"/>
    </source>
</evidence>
<dbReference type="Gene3D" id="3.40.190.290">
    <property type="match status" value="1"/>
</dbReference>
<dbReference type="InterPro" id="IPR058163">
    <property type="entry name" value="LysR-type_TF_proteobact-type"/>
</dbReference>
<gene>
    <name evidence="6" type="ORF">SAMN05421538_102238</name>
</gene>
<sequence length="289" mass="31484">MKNIGWEDLQVFFHVAQTGGLSGAARELGLSAATIGRRMLALEQKTGMTLFARSQSGYALTPEGTALLHRVRAMQAAARPVEQLLSPEANRPVVRLSAGTATAHFLAGEFRELTRPGDPFVLNFVTTEAVLDIAHREVDLGIRNRPAEAGNLASLKLGTLRFAPYRSRSVPRPDLLEWVSMDEAHARHPAARWLLDEDVPVSVWANTVATVQELVRAGAGIGVMPCMIGDRDPSLARAGDLIEALTETQYLVMHDDDRHQPHLRSVISRLSAVYAAHAGLLAGDRPLRN</sequence>
<dbReference type="GO" id="GO:0043565">
    <property type="term" value="F:sequence-specific DNA binding"/>
    <property type="evidence" value="ECO:0007669"/>
    <property type="project" value="TreeGrafter"/>
</dbReference>
<keyword evidence="3 6" id="KW-0238">DNA-binding</keyword>
<dbReference type="EMBL" id="FNAH01000002">
    <property type="protein sequence ID" value="SDD70101.1"/>
    <property type="molecule type" value="Genomic_DNA"/>
</dbReference>
<dbReference type="AlphaFoldDB" id="A0A1G6WW83"/>
<keyword evidence="4" id="KW-0804">Transcription</keyword>
<proteinExistence type="inferred from homology"/>